<dbReference type="Proteomes" id="UP000799772">
    <property type="component" value="Unassembled WGS sequence"/>
</dbReference>
<evidence type="ECO:0000256" key="1">
    <source>
        <dbReference type="ARBA" id="ARBA00022884"/>
    </source>
</evidence>
<feature type="domain" description="RRM" evidence="3">
    <location>
        <begin position="234"/>
        <end position="311"/>
    </location>
</feature>
<organism evidence="4 5">
    <name type="scientific">Rhizodiscina lignyota</name>
    <dbReference type="NCBI Taxonomy" id="1504668"/>
    <lineage>
        <taxon>Eukaryota</taxon>
        <taxon>Fungi</taxon>
        <taxon>Dikarya</taxon>
        <taxon>Ascomycota</taxon>
        <taxon>Pezizomycotina</taxon>
        <taxon>Dothideomycetes</taxon>
        <taxon>Pleosporomycetidae</taxon>
        <taxon>Aulographales</taxon>
        <taxon>Rhizodiscinaceae</taxon>
        <taxon>Rhizodiscina</taxon>
    </lineage>
</organism>
<keyword evidence="1 2" id="KW-0694">RNA-binding</keyword>
<dbReference type="InterPro" id="IPR012677">
    <property type="entry name" value="Nucleotide-bd_a/b_plait_sf"/>
</dbReference>
<dbReference type="InterPro" id="IPR050502">
    <property type="entry name" value="Euk_RNA-bind_prot"/>
</dbReference>
<evidence type="ECO:0000313" key="5">
    <source>
        <dbReference type="Proteomes" id="UP000799772"/>
    </source>
</evidence>
<protein>
    <recommendedName>
        <fullName evidence="3">RRM domain-containing protein</fullName>
    </recommendedName>
</protein>
<evidence type="ECO:0000256" key="2">
    <source>
        <dbReference type="PROSITE-ProRule" id="PRU00176"/>
    </source>
</evidence>
<sequence length="332" mass="36536">MQNLSANYGWQQLKDEIRTFFPSKGPEPKFKVDSWDSKPFPNAEFSSREDAELVYRRLTQTGLALMRGQPLQVALLQTSHSVGGKARLLEANWQFNVSQPAAGREQTVYPSYASVSPQVAVNYATTYAGLTSQMPTSQTTVTAPAASYIQQPTSIPAYTANITTYTYATVPVASYDWTQATQPTLVPVVPVQVSQSYQHQLAFATAAQQPSYSMSSSTNLPVNTSSGTVLTESLGVFISELPWNMTERELKGIIKKIEKPKRCELQVHRSGRPKGTATASFDNVEQARRVIRHLNGREVGGKRLKVRFDREATTIRGEAQGPTVVIANGSNQ</sequence>
<dbReference type="OrthoDB" id="1049195at2759"/>
<dbReference type="InterPro" id="IPR035979">
    <property type="entry name" value="RBD_domain_sf"/>
</dbReference>
<dbReference type="GO" id="GO:0003729">
    <property type="term" value="F:mRNA binding"/>
    <property type="evidence" value="ECO:0007669"/>
    <property type="project" value="TreeGrafter"/>
</dbReference>
<evidence type="ECO:0000259" key="3">
    <source>
        <dbReference type="PROSITE" id="PS50102"/>
    </source>
</evidence>
<dbReference type="AlphaFoldDB" id="A0A9P4I8F0"/>
<dbReference type="SUPFAM" id="SSF54928">
    <property type="entry name" value="RNA-binding domain, RBD"/>
    <property type="match status" value="1"/>
</dbReference>
<keyword evidence="5" id="KW-1185">Reference proteome</keyword>
<dbReference type="CDD" id="cd00590">
    <property type="entry name" value="RRM_SF"/>
    <property type="match status" value="1"/>
</dbReference>
<dbReference type="PROSITE" id="PS50102">
    <property type="entry name" value="RRM"/>
    <property type="match status" value="1"/>
</dbReference>
<dbReference type="SMART" id="SM00360">
    <property type="entry name" value="RRM"/>
    <property type="match status" value="1"/>
</dbReference>
<dbReference type="Gene3D" id="3.30.70.330">
    <property type="match status" value="1"/>
</dbReference>
<gene>
    <name evidence="4" type="ORF">NA57DRAFT_81161</name>
</gene>
<reference evidence="4" key="1">
    <citation type="journal article" date="2020" name="Stud. Mycol.">
        <title>101 Dothideomycetes genomes: a test case for predicting lifestyles and emergence of pathogens.</title>
        <authorList>
            <person name="Haridas S."/>
            <person name="Albert R."/>
            <person name="Binder M."/>
            <person name="Bloem J."/>
            <person name="Labutti K."/>
            <person name="Salamov A."/>
            <person name="Andreopoulos B."/>
            <person name="Baker S."/>
            <person name="Barry K."/>
            <person name="Bills G."/>
            <person name="Bluhm B."/>
            <person name="Cannon C."/>
            <person name="Castanera R."/>
            <person name="Culley D."/>
            <person name="Daum C."/>
            <person name="Ezra D."/>
            <person name="Gonzalez J."/>
            <person name="Henrissat B."/>
            <person name="Kuo A."/>
            <person name="Liang C."/>
            <person name="Lipzen A."/>
            <person name="Lutzoni F."/>
            <person name="Magnuson J."/>
            <person name="Mondo S."/>
            <person name="Nolan M."/>
            <person name="Ohm R."/>
            <person name="Pangilinan J."/>
            <person name="Park H.-J."/>
            <person name="Ramirez L."/>
            <person name="Alfaro M."/>
            <person name="Sun H."/>
            <person name="Tritt A."/>
            <person name="Yoshinaga Y."/>
            <person name="Zwiers L.-H."/>
            <person name="Turgeon B."/>
            <person name="Goodwin S."/>
            <person name="Spatafora J."/>
            <person name="Crous P."/>
            <person name="Grigoriev I."/>
        </authorList>
    </citation>
    <scope>NUCLEOTIDE SEQUENCE</scope>
    <source>
        <strain evidence="4">CBS 133067</strain>
    </source>
</reference>
<comment type="caution">
    <text evidence="4">The sequence shown here is derived from an EMBL/GenBank/DDBJ whole genome shotgun (WGS) entry which is preliminary data.</text>
</comment>
<dbReference type="Pfam" id="PF00076">
    <property type="entry name" value="RRM_1"/>
    <property type="match status" value="1"/>
</dbReference>
<dbReference type="EMBL" id="ML978137">
    <property type="protein sequence ID" value="KAF2093661.1"/>
    <property type="molecule type" value="Genomic_DNA"/>
</dbReference>
<evidence type="ECO:0000313" key="4">
    <source>
        <dbReference type="EMBL" id="KAF2093661.1"/>
    </source>
</evidence>
<dbReference type="GO" id="GO:0005634">
    <property type="term" value="C:nucleus"/>
    <property type="evidence" value="ECO:0007669"/>
    <property type="project" value="TreeGrafter"/>
</dbReference>
<name>A0A9P4I8F0_9PEZI</name>
<dbReference type="PANTHER" id="PTHR48025:SF1">
    <property type="entry name" value="RRM DOMAIN-CONTAINING PROTEIN"/>
    <property type="match status" value="1"/>
</dbReference>
<proteinExistence type="predicted"/>
<accession>A0A9P4I8F0</accession>
<dbReference type="InterPro" id="IPR000504">
    <property type="entry name" value="RRM_dom"/>
</dbReference>
<dbReference type="PANTHER" id="PTHR48025">
    <property type="entry name" value="OS02G0815200 PROTEIN"/>
    <property type="match status" value="1"/>
</dbReference>